<proteinExistence type="predicted"/>
<reference evidence="2 3" key="1">
    <citation type="submission" date="2019-05" db="EMBL/GenBank/DDBJ databases">
        <title>Another draft genome of Portunus trituberculatus and its Hox gene families provides insights of decapod evolution.</title>
        <authorList>
            <person name="Jeong J.-H."/>
            <person name="Song I."/>
            <person name="Kim S."/>
            <person name="Choi T."/>
            <person name="Kim D."/>
            <person name="Ryu S."/>
            <person name="Kim W."/>
        </authorList>
    </citation>
    <scope>NUCLEOTIDE SEQUENCE [LARGE SCALE GENOMIC DNA]</scope>
    <source>
        <tissue evidence="2">Muscle</tissue>
    </source>
</reference>
<evidence type="ECO:0000313" key="3">
    <source>
        <dbReference type="Proteomes" id="UP000324222"/>
    </source>
</evidence>
<accession>A0A5B7G1J1</accession>
<dbReference type="EMBL" id="VSRR010011135">
    <property type="protein sequence ID" value="MPC52772.1"/>
    <property type="molecule type" value="Genomic_DNA"/>
</dbReference>
<protein>
    <submittedName>
        <fullName evidence="2">Uncharacterized protein</fullName>
    </submittedName>
</protein>
<evidence type="ECO:0000256" key="1">
    <source>
        <dbReference type="SAM" id="MobiDB-lite"/>
    </source>
</evidence>
<feature type="region of interest" description="Disordered" evidence="1">
    <location>
        <begin position="51"/>
        <end position="77"/>
    </location>
</feature>
<keyword evidence="3" id="KW-1185">Reference proteome</keyword>
<gene>
    <name evidence="2" type="ORF">E2C01_046650</name>
</gene>
<name>A0A5B7G1J1_PORTR</name>
<evidence type="ECO:0000313" key="2">
    <source>
        <dbReference type="EMBL" id="MPC52772.1"/>
    </source>
</evidence>
<comment type="caution">
    <text evidence="2">The sequence shown here is derived from an EMBL/GenBank/DDBJ whole genome shotgun (WGS) entry which is preliminary data.</text>
</comment>
<dbReference type="AlphaFoldDB" id="A0A5B7G1J1"/>
<dbReference type="Proteomes" id="UP000324222">
    <property type="component" value="Unassembled WGS sequence"/>
</dbReference>
<organism evidence="2 3">
    <name type="scientific">Portunus trituberculatus</name>
    <name type="common">Swimming crab</name>
    <name type="synonym">Neptunus trituberculatus</name>
    <dbReference type="NCBI Taxonomy" id="210409"/>
    <lineage>
        <taxon>Eukaryota</taxon>
        <taxon>Metazoa</taxon>
        <taxon>Ecdysozoa</taxon>
        <taxon>Arthropoda</taxon>
        <taxon>Crustacea</taxon>
        <taxon>Multicrustacea</taxon>
        <taxon>Malacostraca</taxon>
        <taxon>Eumalacostraca</taxon>
        <taxon>Eucarida</taxon>
        <taxon>Decapoda</taxon>
        <taxon>Pleocyemata</taxon>
        <taxon>Brachyura</taxon>
        <taxon>Eubrachyura</taxon>
        <taxon>Portunoidea</taxon>
        <taxon>Portunidae</taxon>
        <taxon>Portuninae</taxon>
        <taxon>Portunus</taxon>
    </lineage>
</organism>
<sequence>MVEGGVNCVVCFSPRKTAISPFGVSGGYLPRTTNGRIAYYIAGISQRQRQVTKQRTIREQDVGGSSGGGEGGGKEWNRMGRVVASTHALPLLEPTPAYKYERCFCISS</sequence>